<feature type="transmembrane region" description="Helical" evidence="1">
    <location>
        <begin position="51"/>
        <end position="72"/>
    </location>
</feature>
<proteinExistence type="predicted"/>
<keyword evidence="1" id="KW-1133">Transmembrane helix</keyword>
<dbReference type="RefSeq" id="WP_077590850.1">
    <property type="nucleotide sequence ID" value="NZ_CP019640.1"/>
</dbReference>
<feature type="transmembrane region" description="Helical" evidence="1">
    <location>
        <begin position="6"/>
        <end position="30"/>
    </location>
</feature>
<sequence>MNFLYTLLLFLHILSAVLSIGPFFVLFPVIRQMKTAEREVLAGHLTTFRGAVRLVKHAGHILVTTGMLLVWLSAWPWYTSWVVLTLAVMVGSVFFLANAFKPVLKKFEVPDADQPALTAKLTRSVWLYISLLLVMLWLMVDKPMLW</sequence>
<feature type="transmembrane region" description="Helical" evidence="1">
    <location>
        <begin position="121"/>
        <end position="140"/>
    </location>
</feature>
<keyword evidence="1" id="KW-0812">Transmembrane</keyword>
<evidence type="ECO:0000313" key="3">
    <source>
        <dbReference type="Proteomes" id="UP000188184"/>
    </source>
</evidence>
<accession>A0A1Q2L3F6</accession>
<organism evidence="2 3">
    <name type="scientific">Planococcus lenghuensis</name>
    <dbReference type="NCBI Taxonomy" id="2213202"/>
    <lineage>
        <taxon>Bacteria</taxon>
        <taxon>Bacillati</taxon>
        <taxon>Bacillota</taxon>
        <taxon>Bacilli</taxon>
        <taxon>Bacillales</taxon>
        <taxon>Caryophanaceae</taxon>
        <taxon>Planococcus</taxon>
    </lineage>
</organism>
<keyword evidence="3" id="KW-1185">Reference proteome</keyword>
<dbReference type="EMBL" id="CP019640">
    <property type="protein sequence ID" value="AQQ54946.1"/>
    <property type="molecule type" value="Genomic_DNA"/>
</dbReference>
<gene>
    <name evidence="2" type="ORF">B0X71_01215</name>
</gene>
<name>A0A1Q2L3F6_9BACL</name>
<dbReference type="AlphaFoldDB" id="A0A1Q2L3F6"/>
<dbReference type="KEGG" id="pmar:B0X71_01215"/>
<reference evidence="2 3" key="1">
    <citation type="submission" date="2017-02" db="EMBL/GenBank/DDBJ databases">
        <title>The complete genomic sequence of a novel cold adapted crude oil-degrading bacterium Planococcus qaidamina Y42.</title>
        <authorList>
            <person name="Yang R."/>
        </authorList>
    </citation>
    <scope>NUCLEOTIDE SEQUENCE [LARGE SCALE GENOMIC DNA]</scope>
    <source>
        <strain evidence="2 3">Y42</strain>
    </source>
</reference>
<keyword evidence="1" id="KW-0472">Membrane</keyword>
<evidence type="ECO:0000313" key="2">
    <source>
        <dbReference type="EMBL" id="AQQ54946.1"/>
    </source>
</evidence>
<feature type="transmembrane region" description="Helical" evidence="1">
    <location>
        <begin position="78"/>
        <end position="100"/>
    </location>
</feature>
<protein>
    <recommendedName>
        <fullName evidence="4">DUF2269 family protein</fullName>
    </recommendedName>
</protein>
<evidence type="ECO:0000256" key="1">
    <source>
        <dbReference type="SAM" id="Phobius"/>
    </source>
</evidence>
<dbReference type="OrthoDB" id="2436717at2"/>
<evidence type="ECO:0008006" key="4">
    <source>
        <dbReference type="Google" id="ProtNLM"/>
    </source>
</evidence>
<dbReference type="Proteomes" id="UP000188184">
    <property type="component" value="Chromosome"/>
</dbReference>